<feature type="signal peptide" evidence="3">
    <location>
        <begin position="1"/>
        <end position="24"/>
    </location>
</feature>
<reference evidence="5 6" key="1">
    <citation type="submission" date="2017-05" db="EMBL/GenBank/DDBJ databases">
        <title>Genomic insights into alkan degradation activity of Oleiphilus messinensis.</title>
        <authorList>
            <person name="Kozyavkin S.A."/>
            <person name="Slesarev A.I."/>
            <person name="Golyshin P.N."/>
            <person name="Korzhenkov A."/>
            <person name="Golyshina O.N."/>
            <person name="Toshchakov S.V."/>
        </authorList>
    </citation>
    <scope>NUCLEOTIDE SEQUENCE [LARGE SCALE GENOMIC DNA]</scope>
    <source>
        <strain evidence="5 6">ME102</strain>
    </source>
</reference>
<dbReference type="OrthoDB" id="9798779at2"/>
<dbReference type="SUPFAM" id="SSF49503">
    <property type="entry name" value="Cupredoxins"/>
    <property type="match status" value="1"/>
</dbReference>
<accession>A0A1Y0IAV7</accession>
<evidence type="ECO:0000259" key="4">
    <source>
        <dbReference type="Pfam" id="PF13473"/>
    </source>
</evidence>
<keyword evidence="6" id="KW-1185">Reference proteome</keyword>
<dbReference type="KEGG" id="ome:OLMES_3611"/>
<evidence type="ECO:0000256" key="1">
    <source>
        <dbReference type="ARBA" id="ARBA00022723"/>
    </source>
</evidence>
<dbReference type="PANTHER" id="PTHR38439">
    <property type="entry name" value="AURACYANIN-B"/>
    <property type="match status" value="1"/>
</dbReference>
<sequence>MNRYQWFKGWVCAMTLMMVGSVLAANDQNEGADTIEIKLGDYQFDPAEIHVKAGQPVILKLTNTDMMTPHDFVLIDEAAGLNIEVSVSPKGSETIEIVPAKRGQFAFHCSKQLLFFASHQERGMAGKLIVE</sequence>
<dbReference type="Proteomes" id="UP000196027">
    <property type="component" value="Chromosome"/>
</dbReference>
<proteinExistence type="predicted"/>
<name>A0A1Y0IAV7_9GAMM</name>
<dbReference type="InterPro" id="IPR050845">
    <property type="entry name" value="Cu-binding_ET"/>
</dbReference>
<evidence type="ECO:0000256" key="2">
    <source>
        <dbReference type="ARBA" id="ARBA00023008"/>
    </source>
</evidence>
<dbReference type="RefSeq" id="WP_087462505.1">
    <property type="nucleotide sequence ID" value="NZ_CP021425.1"/>
</dbReference>
<dbReference type="InterPro" id="IPR028096">
    <property type="entry name" value="EfeO_Cupredoxin"/>
</dbReference>
<dbReference type="AlphaFoldDB" id="A0A1Y0IAV7"/>
<evidence type="ECO:0000313" key="5">
    <source>
        <dbReference type="EMBL" id="ARU57638.1"/>
    </source>
</evidence>
<dbReference type="InterPro" id="IPR008972">
    <property type="entry name" value="Cupredoxin"/>
</dbReference>
<dbReference type="EMBL" id="CP021425">
    <property type="protein sequence ID" value="ARU57638.1"/>
    <property type="molecule type" value="Genomic_DNA"/>
</dbReference>
<dbReference type="Gene3D" id="2.60.40.420">
    <property type="entry name" value="Cupredoxins - blue copper proteins"/>
    <property type="match status" value="1"/>
</dbReference>
<gene>
    <name evidence="5" type="ORF">OLMES_3611</name>
</gene>
<evidence type="ECO:0000313" key="6">
    <source>
        <dbReference type="Proteomes" id="UP000196027"/>
    </source>
</evidence>
<keyword evidence="2" id="KW-0186">Copper</keyword>
<dbReference type="Pfam" id="PF13473">
    <property type="entry name" value="Cupredoxin_1"/>
    <property type="match status" value="1"/>
</dbReference>
<protein>
    <submittedName>
        <fullName evidence="5">Heme/copper-type cytochrome/quinol oxidase</fullName>
    </submittedName>
</protein>
<evidence type="ECO:0000256" key="3">
    <source>
        <dbReference type="SAM" id="SignalP"/>
    </source>
</evidence>
<organism evidence="5 6">
    <name type="scientific">Oleiphilus messinensis</name>
    <dbReference type="NCBI Taxonomy" id="141451"/>
    <lineage>
        <taxon>Bacteria</taxon>
        <taxon>Pseudomonadati</taxon>
        <taxon>Pseudomonadota</taxon>
        <taxon>Gammaproteobacteria</taxon>
        <taxon>Oceanospirillales</taxon>
        <taxon>Oleiphilaceae</taxon>
        <taxon>Oleiphilus</taxon>
    </lineage>
</organism>
<feature type="domain" description="EfeO-type cupredoxin-like" evidence="4">
    <location>
        <begin position="15"/>
        <end position="130"/>
    </location>
</feature>
<keyword evidence="3" id="KW-0732">Signal</keyword>
<dbReference type="PANTHER" id="PTHR38439:SF3">
    <property type="entry name" value="COPPER-RESISTANT CUPROPROTEIN COPI"/>
    <property type="match status" value="1"/>
</dbReference>
<dbReference type="GO" id="GO:0046872">
    <property type="term" value="F:metal ion binding"/>
    <property type="evidence" value="ECO:0007669"/>
    <property type="project" value="UniProtKB-KW"/>
</dbReference>
<keyword evidence="1" id="KW-0479">Metal-binding</keyword>
<feature type="chain" id="PRO_5012575676" evidence="3">
    <location>
        <begin position="25"/>
        <end position="131"/>
    </location>
</feature>